<evidence type="ECO:0000256" key="1">
    <source>
        <dbReference type="SAM" id="MobiDB-lite"/>
    </source>
</evidence>
<reference evidence="2" key="1">
    <citation type="journal article" date="2012" name="Nature">
        <title>The oyster genome reveals stress adaptation and complexity of shell formation.</title>
        <authorList>
            <person name="Zhang G."/>
            <person name="Fang X."/>
            <person name="Guo X."/>
            <person name="Li L."/>
            <person name="Luo R."/>
            <person name="Xu F."/>
            <person name="Yang P."/>
            <person name="Zhang L."/>
            <person name="Wang X."/>
            <person name="Qi H."/>
            <person name="Xiong Z."/>
            <person name="Que H."/>
            <person name="Xie Y."/>
            <person name="Holland P.W."/>
            <person name="Paps J."/>
            <person name="Zhu Y."/>
            <person name="Wu F."/>
            <person name="Chen Y."/>
            <person name="Wang J."/>
            <person name="Peng C."/>
            <person name="Meng J."/>
            <person name="Yang L."/>
            <person name="Liu J."/>
            <person name="Wen B."/>
            <person name="Zhang N."/>
            <person name="Huang Z."/>
            <person name="Zhu Q."/>
            <person name="Feng Y."/>
            <person name="Mount A."/>
            <person name="Hedgecock D."/>
            <person name="Xu Z."/>
            <person name="Liu Y."/>
            <person name="Domazet-Loso T."/>
            <person name="Du Y."/>
            <person name="Sun X."/>
            <person name="Zhang S."/>
            <person name="Liu B."/>
            <person name="Cheng P."/>
            <person name="Jiang X."/>
            <person name="Li J."/>
            <person name="Fan D."/>
            <person name="Wang W."/>
            <person name="Fu W."/>
            <person name="Wang T."/>
            <person name="Wang B."/>
            <person name="Zhang J."/>
            <person name="Peng Z."/>
            <person name="Li Y."/>
            <person name="Li N."/>
            <person name="Wang J."/>
            <person name="Chen M."/>
            <person name="He Y."/>
            <person name="Tan F."/>
            <person name="Song X."/>
            <person name="Zheng Q."/>
            <person name="Huang R."/>
            <person name="Yang H."/>
            <person name="Du X."/>
            <person name="Chen L."/>
            <person name="Yang M."/>
            <person name="Gaffney P.M."/>
            <person name="Wang S."/>
            <person name="Luo L."/>
            <person name="She Z."/>
            <person name="Ming Y."/>
            <person name="Huang W."/>
            <person name="Zhang S."/>
            <person name="Huang B."/>
            <person name="Zhang Y."/>
            <person name="Qu T."/>
            <person name="Ni P."/>
            <person name="Miao G."/>
            <person name="Wang J."/>
            <person name="Wang Q."/>
            <person name="Steinberg C.E."/>
            <person name="Wang H."/>
            <person name="Li N."/>
            <person name="Qian L."/>
            <person name="Zhang G."/>
            <person name="Li Y."/>
            <person name="Yang H."/>
            <person name="Liu X."/>
            <person name="Wang J."/>
            <person name="Yin Y."/>
            <person name="Wang J."/>
        </authorList>
    </citation>
    <scope>NUCLEOTIDE SEQUENCE [LARGE SCALE GENOMIC DNA]</scope>
    <source>
        <strain evidence="2">05x7-T-G4-1.051#20</strain>
    </source>
</reference>
<proteinExistence type="predicted"/>
<gene>
    <name evidence="2" type="ORF">CGI_10000188</name>
</gene>
<dbReference type="EMBL" id="JH821707">
    <property type="protein sequence ID" value="EKC17799.1"/>
    <property type="molecule type" value="Genomic_DNA"/>
</dbReference>
<dbReference type="HOGENOM" id="CLU_1290082_0_0_1"/>
<organism evidence="2">
    <name type="scientific">Magallana gigas</name>
    <name type="common">Pacific oyster</name>
    <name type="synonym">Crassostrea gigas</name>
    <dbReference type="NCBI Taxonomy" id="29159"/>
    <lineage>
        <taxon>Eukaryota</taxon>
        <taxon>Metazoa</taxon>
        <taxon>Spiralia</taxon>
        <taxon>Lophotrochozoa</taxon>
        <taxon>Mollusca</taxon>
        <taxon>Bivalvia</taxon>
        <taxon>Autobranchia</taxon>
        <taxon>Pteriomorphia</taxon>
        <taxon>Ostreida</taxon>
        <taxon>Ostreoidea</taxon>
        <taxon>Ostreidae</taxon>
        <taxon>Magallana</taxon>
    </lineage>
</organism>
<accession>K1PFZ7</accession>
<feature type="compositionally biased region" description="Basic and acidic residues" evidence="1">
    <location>
        <begin position="186"/>
        <end position="197"/>
    </location>
</feature>
<dbReference type="AlphaFoldDB" id="K1PFZ7"/>
<protein>
    <submittedName>
        <fullName evidence="2">Uncharacterized protein</fullName>
    </submittedName>
</protein>
<feature type="region of interest" description="Disordered" evidence="1">
    <location>
        <begin position="181"/>
        <end position="218"/>
    </location>
</feature>
<name>K1PFZ7_MAGGI</name>
<sequence length="218" mass="26190">MSPFLQYEIPSNQEAMTKFVDLDLTINLGETSYVKHNLTEELNEIREILDKRLVLLKRKESLTYGARTWKFPPWFSAKFHCSLNLPNEENARFEDFWKILSEKSTKETVDSVLEFLDTQVRDKETEVNRVRTEALRKLKTSSGDFETEQKHLDDRIFKINEQQTKEIHQFRSKLDALLESAVSQNPRRERRETEHRRPFPRRHYPQRGHPRRSRNQPY</sequence>
<dbReference type="InParanoid" id="K1PFZ7"/>
<evidence type="ECO:0000313" key="2">
    <source>
        <dbReference type="EMBL" id="EKC17799.1"/>
    </source>
</evidence>
<feature type="compositionally biased region" description="Basic residues" evidence="1">
    <location>
        <begin position="198"/>
        <end position="218"/>
    </location>
</feature>